<keyword evidence="2" id="KW-1185">Reference proteome</keyword>
<dbReference type="STRING" id="1316194.A0A1Q5T390"/>
<dbReference type="AlphaFoldDB" id="A0A1Q5T390"/>
<evidence type="ECO:0008006" key="3">
    <source>
        <dbReference type="Google" id="ProtNLM"/>
    </source>
</evidence>
<dbReference type="Gene3D" id="3.40.50.720">
    <property type="entry name" value="NAD(P)-binding Rossmann-like Domain"/>
    <property type="match status" value="1"/>
</dbReference>
<protein>
    <recommendedName>
        <fullName evidence="3">NAD(P)-binding domain-containing protein</fullName>
    </recommendedName>
</protein>
<accession>A0A1Q5T390</accession>
<gene>
    <name evidence="1" type="ORF">PENSUB_11530</name>
</gene>
<dbReference type="SUPFAM" id="SSF51735">
    <property type="entry name" value="NAD(P)-binding Rossmann-fold domains"/>
    <property type="match status" value="1"/>
</dbReference>
<reference evidence="1 2" key="1">
    <citation type="submission" date="2016-10" db="EMBL/GenBank/DDBJ databases">
        <title>Genome sequence of the ascomycete fungus Penicillium subrubescens.</title>
        <authorList>
            <person name="De Vries R.P."/>
            <person name="Peng M."/>
            <person name="Dilokpimol A."/>
            <person name="Hilden K."/>
            <person name="Makela M.R."/>
            <person name="Grigoriev I."/>
            <person name="Riley R."/>
            <person name="Granchi Z."/>
        </authorList>
    </citation>
    <scope>NUCLEOTIDE SEQUENCE [LARGE SCALE GENOMIC DNA]</scope>
    <source>
        <strain evidence="1 2">CBS 132785</strain>
    </source>
</reference>
<dbReference type="InterPro" id="IPR036291">
    <property type="entry name" value="NAD(P)-bd_dom_sf"/>
</dbReference>
<comment type="caution">
    <text evidence="1">The sequence shown here is derived from an EMBL/GenBank/DDBJ whole genome shotgun (WGS) entry which is preliminary data.</text>
</comment>
<dbReference type="EMBL" id="MNBE01000716">
    <property type="protein sequence ID" value="OKO94692.1"/>
    <property type="molecule type" value="Genomic_DNA"/>
</dbReference>
<name>A0A1Q5T390_9EURO</name>
<evidence type="ECO:0000313" key="2">
    <source>
        <dbReference type="Proteomes" id="UP000186955"/>
    </source>
</evidence>
<dbReference type="Proteomes" id="UP000186955">
    <property type="component" value="Unassembled WGS sequence"/>
</dbReference>
<evidence type="ECO:0000313" key="1">
    <source>
        <dbReference type="EMBL" id="OKO94692.1"/>
    </source>
</evidence>
<organism evidence="1 2">
    <name type="scientific">Penicillium subrubescens</name>
    <dbReference type="NCBI Taxonomy" id="1316194"/>
    <lineage>
        <taxon>Eukaryota</taxon>
        <taxon>Fungi</taxon>
        <taxon>Dikarya</taxon>
        <taxon>Ascomycota</taxon>
        <taxon>Pezizomycotina</taxon>
        <taxon>Eurotiomycetes</taxon>
        <taxon>Eurotiomycetidae</taxon>
        <taxon>Eurotiales</taxon>
        <taxon>Aspergillaceae</taxon>
        <taxon>Penicillium</taxon>
    </lineage>
</organism>
<sequence>MSIDAENDVLLLTCASGKQCSHVIPLLYGKLKRLRLVVHRHASVTLLKTRDPDAEVVQANMAQIEDISRIIAGVTAAVFIAPAFHPKETGIGYA</sequence>
<proteinExistence type="predicted"/>
<dbReference type="OrthoDB" id="419598at2759"/>